<protein>
    <recommendedName>
        <fullName evidence="3">Radical SAM core domain-containing protein</fullName>
    </recommendedName>
</protein>
<dbReference type="InterPro" id="IPR013785">
    <property type="entry name" value="Aldolase_TIM"/>
</dbReference>
<sequence length="643" mass="73039">MSIAVEGLKRFVERRPETGYRSPGVIVVEFGGAGCNKAGEPSCRDFCAVPKGKSYNPQFDPPIEMMETLFSQIAVLRPAVVSIVPNGEAVNTTSESNTRWNSVFDLYNQKLISQKQLSILTKYYTKEHHFPHMQGTRPMTPAEKMALNIALGNHAGLNLSLTTNGSFLTKNLLELYAGMGLCTINLSYHPNRPYDPTKHHPDLEHLITRADEAIESGIIPTITHVLTSKNTDTFVALADYVTEHDIFFAAGLAQGRGGSFSKQNWDIEPMTMMAMGVFWRLLARKLFADRHIRTTIPYLLLAPILNNWVCDQSTDFFHISVQTVDGKLQPKLNVCSEVRPDEATQLENFLSGRKLDIPKYLSWREKAMQDPEHGCPTCTHQCYFEAETRSGIDLTDSVQLWDYWDTVGKGLRQLHTFRHPVRPIVSKKEDFLNPYLWESLLQGVTRLIAKLATDKYWQSVFDRSHVDIKNIISICIYLTQNQKFINRLITAEKKDQSTTDWNDSSNLQSRVLRYIYRRTQKSSREGGLPVPIKFRRILEHQSFYNFENGVYETLYSRTKKSVLIQNRRGGIYPLVKTGIMSRLYLTALKIIKAVREQAAPKIKVALGETAVHKNPPMTDAKSVERLTTVCITPYAVPASSRLI</sequence>
<dbReference type="EMBL" id="MFJR01000012">
    <property type="protein sequence ID" value="OGG26224.1"/>
    <property type="molecule type" value="Genomic_DNA"/>
</dbReference>
<dbReference type="Gene3D" id="3.20.20.70">
    <property type="entry name" value="Aldolase class I"/>
    <property type="match status" value="1"/>
</dbReference>
<name>A0A1F6ANF8_9BACT</name>
<accession>A0A1F6ANF8</accession>
<comment type="caution">
    <text evidence="1">The sequence shown here is derived from an EMBL/GenBank/DDBJ whole genome shotgun (WGS) entry which is preliminary data.</text>
</comment>
<evidence type="ECO:0000313" key="1">
    <source>
        <dbReference type="EMBL" id="OGG26224.1"/>
    </source>
</evidence>
<evidence type="ECO:0008006" key="3">
    <source>
        <dbReference type="Google" id="ProtNLM"/>
    </source>
</evidence>
<dbReference type="SUPFAM" id="SSF102114">
    <property type="entry name" value="Radical SAM enzymes"/>
    <property type="match status" value="1"/>
</dbReference>
<gene>
    <name evidence="1" type="ORF">A2960_04580</name>
</gene>
<reference evidence="1 2" key="1">
    <citation type="journal article" date="2016" name="Nat. Commun.">
        <title>Thousands of microbial genomes shed light on interconnected biogeochemical processes in an aquifer system.</title>
        <authorList>
            <person name="Anantharaman K."/>
            <person name="Brown C.T."/>
            <person name="Hug L.A."/>
            <person name="Sharon I."/>
            <person name="Castelle C.J."/>
            <person name="Probst A.J."/>
            <person name="Thomas B.C."/>
            <person name="Singh A."/>
            <person name="Wilkins M.J."/>
            <person name="Karaoz U."/>
            <person name="Brodie E.L."/>
            <person name="Williams K.H."/>
            <person name="Hubbard S.S."/>
            <person name="Banfield J.F."/>
        </authorList>
    </citation>
    <scope>NUCLEOTIDE SEQUENCE [LARGE SCALE GENOMIC DNA]</scope>
</reference>
<proteinExistence type="predicted"/>
<dbReference type="Proteomes" id="UP000176609">
    <property type="component" value="Unassembled WGS sequence"/>
</dbReference>
<dbReference type="AlphaFoldDB" id="A0A1F6ANF8"/>
<dbReference type="InterPro" id="IPR058240">
    <property type="entry name" value="rSAM_sf"/>
</dbReference>
<evidence type="ECO:0000313" key="2">
    <source>
        <dbReference type="Proteomes" id="UP000176609"/>
    </source>
</evidence>
<organism evidence="1 2">
    <name type="scientific">Candidatus Gottesmanbacteria bacterium RIFCSPLOWO2_01_FULL_39_12b</name>
    <dbReference type="NCBI Taxonomy" id="1798388"/>
    <lineage>
        <taxon>Bacteria</taxon>
        <taxon>Candidatus Gottesmaniibacteriota</taxon>
    </lineage>
</organism>